<dbReference type="AlphaFoldDB" id="A0A8H4RFZ9"/>
<feature type="region of interest" description="Disordered" evidence="1">
    <location>
        <begin position="196"/>
        <end position="225"/>
    </location>
</feature>
<feature type="compositionally biased region" description="Basic and acidic residues" evidence="1">
    <location>
        <begin position="251"/>
        <end position="264"/>
    </location>
</feature>
<sequence>MMKRMMMKEKSYRKREKPRTSPNKFLAEVLPLDIYLPFSRPSNPKGQKSKNTARLKANRRVRVLYLKKSKTRQGGKKRHPPYSPSGKPNWKAIDEKRLKKTLNQNLLEIRRPRTKTALNRTYYPESLPPRPLPEGRRGHKITARHVEPSKVGHEARRKGSHDLPDVSTGQYDTVGGRTMHFSKVTDDQEIVRANELSKYQQRRADLDREEAQKRSPPANPGPSVAKINRLAEEAIQKHNLKKVLVAWDDDVAKDKDEKGKERQNDGLPNIIRLP</sequence>
<name>A0A8H4RFZ9_9HELO</name>
<comment type="caution">
    <text evidence="2">The sequence shown here is derived from an EMBL/GenBank/DDBJ whole genome shotgun (WGS) entry which is preliminary data.</text>
</comment>
<evidence type="ECO:0000313" key="2">
    <source>
        <dbReference type="EMBL" id="KAF4628913.1"/>
    </source>
</evidence>
<feature type="region of interest" description="Disordered" evidence="1">
    <location>
        <begin position="148"/>
        <end position="174"/>
    </location>
</feature>
<feature type="compositionally biased region" description="Basic and acidic residues" evidence="1">
    <location>
        <begin position="202"/>
        <end position="213"/>
    </location>
</feature>
<dbReference type="OrthoDB" id="3693100at2759"/>
<dbReference type="Proteomes" id="UP000566819">
    <property type="component" value="Unassembled WGS sequence"/>
</dbReference>
<feature type="compositionally biased region" description="Basic residues" evidence="1">
    <location>
        <begin position="68"/>
        <end position="80"/>
    </location>
</feature>
<feature type="region of interest" description="Disordered" evidence="1">
    <location>
        <begin position="1"/>
        <end position="24"/>
    </location>
</feature>
<feature type="compositionally biased region" description="Basic and acidic residues" evidence="1">
    <location>
        <begin position="1"/>
        <end position="10"/>
    </location>
</feature>
<organism evidence="2 3">
    <name type="scientific">Cudoniella acicularis</name>
    <dbReference type="NCBI Taxonomy" id="354080"/>
    <lineage>
        <taxon>Eukaryota</taxon>
        <taxon>Fungi</taxon>
        <taxon>Dikarya</taxon>
        <taxon>Ascomycota</taxon>
        <taxon>Pezizomycotina</taxon>
        <taxon>Leotiomycetes</taxon>
        <taxon>Helotiales</taxon>
        <taxon>Tricladiaceae</taxon>
        <taxon>Cudoniella</taxon>
    </lineage>
</organism>
<feature type="region of interest" description="Disordered" evidence="1">
    <location>
        <begin position="68"/>
        <end position="90"/>
    </location>
</feature>
<proteinExistence type="predicted"/>
<evidence type="ECO:0000313" key="3">
    <source>
        <dbReference type="Proteomes" id="UP000566819"/>
    </source>
</evidence>
<reference evidence="2 3" key="1">
    <citation type="submission" date="2020-03" db="EMBL/GenBank/DDBJ databases">
        <title>Draft Genome Sequence of Cudoniella acicularis.</title>
        <authorList>
            <person name="Buettner E."/>
            <person name="Kellner H."/>
        </authorList>
    </citation>
    <scope>NUCLEOTIDE SEQUENCE [LARGE SCALE GENOMIC DNA]</scope>
    <source>
        <strain evidence="2 3">DSM 108380</strain>
    </source>
</reference>
<feature type="region of interest" description="Disordered" evidence="1">
    <location>
        <begin position="251"/>
        <end position="274"/>
    </location>
</feature>
<feature type="region of interest" description="Disordered" evidence="1">
    <location>
        <begin position="37"/>
        <end position="56"/>
    </location>
</feature>
<feature type="compositionally biased region" description="Basic residues" evidence="1">
    <location>
        <begin position="47"/>
        <end position="56"/>
    </location>
</feature>
<evidence type="ECO:0000256" key="1">
    <source>
        <dbReference type="SAM" id="MobiDB-lite"/>
    </source>
</evidence>
<protein>
    <submittedName>
        <fullName evidence="2">Uncharacterized protein</fullName>
    </submittedName>
</protein>
<keyword evidence="3" id="KW-1185">Reference proteome</keyword>
<gene>
    <name evidence="2" type="ORF">G7Y89_g9237</name>
</gene>
<accession>A0A8H4RFZ9</accession>
<dbReference type="EMBL" id="JAAMPI010000745">
    <property type="protein sequence ID" value="KAF4628913.1"/>
    <property type="molecule type" value="Genomic_DNA"/>
</dbReference>